<dbReference type="GO" id="GO:0005886">
    <property type="term" value="C:plasma membrane"/>
    <property type="evidence" value="ECO:0007669"/>
    <property type="project" value="InterPro"/>
</dbReference>
<keyword evidence="4" id="KW-0472">Membrane</keyword>
<keyword evidence="2" id="KW-0812">Transmembrane</keyword>
<gene>
    <name evidence="6" type="ORF">METZ01_LOCUS334</name>
</gene>
<organism evidence="6">
    <name type="scientific">marine metagenome</name>
    <dbReference type="NCBI Taxonomy" id="408172"/>
    <lineage>
        <taxon>unclassified sequences</taxon>
        <taxon>metagenomes</taxon>
        <taxon>ecological metagenomes</taxon>
    </lineage>
</organism>
<dbReference type="AlphaFoldDB" id="A0A381MYQ3"/>
<evidence type="ECO:0000256" key="4">
    <source>
        <dbReference type="ARBA" id="ARBA00023136"/>
    </source>
</evidence>
<proteinExistence type="predicted"/>
<comment type="subcellular location">
    <subcellularLocation>
        <location evidence="1">Membrane</location>
        <topology evidence="1">Single-pass membrane protein</topology>
    </subcellularLocation>
</comment>
<evidence type="ECO:0000256" key="3">
    <source>
        <dbReference type="ARBA" id="ARBA00022989"/>
    </source>
</evidence>
<evidence type="ECO:0000256" key="1">
    <source>
        <dbReference type="ARBA" id="ARBA00004167"/>
    </source>
</evidence>
<evidence type="ECO:0000313" key="6">
    <source>
        <dbReference type="EMBL" id="SUZ47480.1"/>
    </source>
</evidence>
<feature type="domain" description="Translocation and assembly module TamB C-terminal" evidence="5">
    <location>
        <begin position="923"/>
        <end position="1253"/>
    </location>
</feature>
<dbReference type="GO" id="GO:0009306">
    <property type="term" value="P:protein secretion"/>
    <property type="evidence" value="ECO:0007669"/>
    <property type="project" value="InterPro"/>
</dbReference>
<protein>
    <recommendedName>
        <fullName evidence="5">Translocation and assembly module TamB C-terminal domain-containing protein</fullName>
    </recommendedName>
</protein>
<dbReference type="PANTHER" id="PTHR36985">
    <property type="entry name" value="TRANSLOCATION AND ASSEMBLY MODULE SUBUNIT TAMB"/>
    <property type="match status" value="1"/>
</dbReference>
<sequence>MVQNKKKYILGISAALILFLMILLRAAVWGEFIQKKLNEKIASTGWSIDVGSSSGSLFGTMRLQNIFLSHQDGPQILIKKSSINFGHIASFFGEITFDILSIEGLSTEFDKTWTKMDSSKVGRQSINIPFHVKSFFVSGQIMSAFNEQFYKINLKIGGEFEGGTRPILVCDLFQLSIEENPNMLANLRSLVLGFDGSSFYLNKVTGDILGVPTRGEMIFDDQRSLLTGNMNVSEIKIPEELFTKLPLQNKFSTFSGSFDFESDLKYFSGTLALENDLGLDMMGEFLIGRQKQAWAIKKLQLAGEMSQLNMNGIWQAGEEVNCTLNLMKLDLSRWMTDQPPTQLSGLAIIDAGLTKSGSLDQIDLILEIIESKLFDEGEISIQGQISYQDSIITTVDPVMVMVGDSYLTVNGEGNFKDNTIDIMAELEQAKIELVNQFLPGNFMSGRATGRLKVQGDFYSPSANAELICNDIKFDDFELKSLELNSQMSISDSLTSGFVDMKAGAGSWRDRFFENGTAYATLRNGEVDVENCHFTSGEDYFQASGKYDGIKQYSINRLQAVYHNHFLVNARPVTFSFQDSILIVDPFELHINDGMMEGVITGGDKPEGRFKMSNFDAEILTQFLKDKRFQVSGIVFGEVWLQWVKDGLDIDADLSLKNGRYMDESFDEMTLSFLFNKGMLHMDDISMTRGESMGLQANGILPLGKNRVGKTPISLRSTFSNLSLQFIHKFIPKFFTLGGELSGSFHLKGIPANTQFTYDFDIQNGLFDSIELGNVFGNGSYDGRRLSVKKVEATHPDGKITAQGSVPFDFNINSPSIGRFFPGDSLDFHALAQMGSLPFLTPYIADLDSVRGDMDISLSLTGPVESIQRSGHIKVKNGKIYTLLTADPATSVEGEAFMNHNQLVIQDLVTTLYHSNGKYPKPKKQNTTLSGSIDFTQFFNPGYDLHLKGKEASFKALYLDITGQSNVDVTISGRDTITIAGTIESLDANIFYEFTTEEMGTALPQETGTVMSYQLNIPIRGTALFQNSQIDAVVTGEISLSQIGHQEMDFGGEIFVEDGSVFSYKDNFKGLQGYVSFDNKGFNPLFDVNAFTMIDDERINLRINGGIDDLDIMLESASGFSESDILELLTWGKRFEDQDLTSTGFGNQTVSVLGSLLENQLEKNLKDSEFGKLGLVDDIAISGAAGLLQGADEDFEVTAKRQIGDKTFLNLSYKRSFSLNQSQIGVEYKLNRHFSVVGNIDEYGNLNLKYRYRYAY</sequence>
<name>A0A381MYQ3_9ZZZZ</name>
<evidence type="ECO:0000259" key="5">
    <source>
        <dbReference type="Pfam" id="PF04357"/>
    </source>
</evidence>
<keyword evidence="3" id="KW-1133">Transmembrane helix</keyword>
<reference evidence="6" key="1">
    <citation type="submission" date="2018-05" db="EMBL/GenBank/DDBJ databases">
        <authorList>
            <person name="Lanie J.A."/>
            <person name="Ng W.-L."/>
            <person name="Kazmierczak K.M."/>
            <person name="Andrzejewski T.M."/>
            <person name="Davidsen T.M."/>
            <person name="Wayne K.J."/>
            <person name="Tettelin H."/>
            <person name="Glass J.I."/>
            <person name="Rusch D."/>
            <person name="Podicherti R."/>
            <person name="Tsui H.-C.T."/>
            <person name="Winkler M.E."/>
        </authorList>
    </citation>
    <scope>NUCLEOTIDE SEQUENCE</scope>
</reference>
<accession>A0A381MYQ3</accession>
<evidence type="ECO:0000256" key="2">
    <source>
        <dbReference type="ARBA" id="ARBA00022692"/>
    </source>
</evidence>
<dbReference type="EMBL" id="UINC01000019">
    <property type="protein sequence ID" value="SUZ47480.1"/>
    <property type="molecule type" value="Genomic_DNA"/>
</dbReference>
<dbReference type="Pfam" id="PF04357">
    <property type="entry name" value="TamB"/>
    <property type="match status" value="1"/>
</dbReference>
<dbReference type="PANTHER" id="PTHR36985:SF1">
    <property type="entry name" value="TRANSLOCATION AND ASSEMBLY MODULE SUBUNIT TAMB"/>
    <property type="match status" value="1"/>
</dbReference>
<dbReference type="InterPro" id="IPR007452">
    <property type="entry name" value="TamB_C"/>
</dbReference>